<feature type="signal peptide" evidence="8">
    <location>
        <begin position="1"/>
        <end position="25"/>
    </location>
</feature>
<comment type="subcellular location">
    <subcellularLocation>
        <location evidence="1">Membrane</location>
        <topology evidence="1">Single-pass membrane protein</topology>
    </subcellularLocation>
</comment>
<dbReference type="Proteomes" id="UP001186944">
    <property type="component" value="Unassembled WGS sequence"/>
</dbReference>
<dbReference type="GO" id="GO:0016020">
    <property type="term" value="C:membrane"/>
    <property type="evidence" value="ECO:0007669"/>
    <property type="project" value="UniProtKB-SubCell"/>
</dbReference>
<evidence type="ECO:0000256" key="1">
    <source>
        <dbReference type="ARBA" id="ARBA00004167"/>
    </source>
</evidence>
<evidence type="ECO:0000256" key="7">
    <source>
        <dbReference type="ARBA" id="ARBA00023180"/>
    </source>
</evidence>
<keyword evidence="6" id="KW-0472">Membrane</keyword>
<dbReference type="GO" id="GO:0097363">
    <property type="term" value="F:protein O-acetylglucosaminyltransferase activity"/>
    <property type="evidence" value="ECO:0007669"/>
    <property type="project" value="TreeGrafter"/>
</dbReference>
<evidence type="ECO:0000256" key="5">
    <source>
        <dbReference type="ARBA" id="ARBA00022989"/>
    </source>
</evidence>
<comment type="caution">
    <text evidence="10">The sequence shown here is derived from an EMBL/GenBank/DDBJ whole genome shotgun (WGS) entry which is preliminary data.</text>
</comment>
<evidence type="ECO:0000256" key="2">
    <source>
        <dbReference type="ARBA" id="ARBA00022676"/>
    </source>
</evidence>
<reference evidence="10" key="1">
    <citation type="submission" date="2019-08" db="EMBL/GenBank/DDBJ databases">
        <title>The improved chromosome-level genome for the pearl oyster Pinctada fucata martensii using PacBio sequencing and Hi-C.</title>
        <authorList>
            <person name="Zheng Z."/>
        </authorList>
    </citation>
    <scope>NUCLEOTIDE SEQUENCE</scope>
    <source>
        <strain evidence="10">ZZ-2019</strain>
        <tissue evidence="10">Adductor muscle</tissue>
    </source>
</reference>
<evidence type="ECO:0000256" key="3">
    <source>
        <dbReference type="ARBA" id="ARBA00022679"/>
    </source>
</evidence>
<evidence type="ECO:0000256" key="6">
    <source>
        <dbReference type="ARBA" id="ARBA00023136"/>
    </source>
</evidence>
<evidence type="ECO:0000259" key="9">
    <source>
        <dbReference type="Pfam" id="PF04577"/>
    </source>
</evidence>
<dbReference type="PANTHER" id="PTHR20961:SF38">
    <property type="entry name" value="PROTEIN O-LINKED-MANNOSE BETA-1,4-N-ACETYLGLUCOSAMINYLTRANSFERASE 2"/>
    <property type="match status" value="1"/>
</dbReference>
<keyword evidence="3" id="KW-0808">Transferase</keyword>
<accession>A0AA89BTJ9</accession>
<dbReference type="Pfam" id="PF04577">
    <property type="entry name" value="Glyco_transf_61"/>
    <property type="match status" value="1"/>
</dbReference>
<feature type="chain" id="PRO_5041710613" description="Glycosyltransferase 61 catalytic domain-containing protein" evidence="8">
    <location>
        <begin position="26"/>
        <end position="576"/>
    </location>
</feature>
<keyword evidence="2" id="KW-0328">Glycosyltransferase</keyword>
<dbReference type="AlphaFoldDB" id="A0AA89BTJ9"/>
<keyword evidence="7" id="KW-0325">Glycoprotein</keyword>
<gene>
    <name evidence="10" type="ORF">FSP39_023764</name>
</gene>
<protein>
    <recommendedName>
        <fullName evidence="9">Glycosyltransferase 61 catalytic domain-containing protein</fullName>
    </recommendedName>
</protein>
<dbReference type="PANTHER" id="PTHR20961">
    <property type="entry name" value="GLYCOSYLTRANSFERASE"/>
    <property type="match status" value="1"/>
</dbReference>
<name>A0AA89BTJ9_PINIB</name>
<dbReference type="GO" id="GO:0035269">
    <property type="term" value="P:protein O-linked glycosylation via mannose"/>
    <property type="evidence" value="ECO:0007669"/>
    <property type="project" value="TreeGrafter"/>
</dbReference>
<dbReference type="EMBL" id="VSWD01000012">
    <property type="protein sequence ID" value="KAK3086806.1"/>
    <property type="molecule type" value="Genomic_DNA"/>
</dbReference>
<keyword evidence="11" id="KW-1185">Reference proteome</keyword>
<keyword evidence="5" id="KW-1133">Transmembrane helix</keyword>
<keyword evidence="8" id="KW-0732">Signal</keyword>
<dbReference type="InterPro" id="IPR007657">
    <property type="entry name" value="Glycosyltransferase_61"/>
</dbReference>
<dbReference type="GO" id="GO:0005783">
    <property type="term" value="C:endoplasmic reticulum"/>
    <property type="evidence" value="ECO:0007669"/>
    <property type="project" value="TreeGrafter"/>
</dbReference>
<sequence length="576" mass="66486">MTVSYVLNAVLTLLLALILYQYVNLKNQVNLTEDLDKERSMSSETTGKANLPVQTSVFCHGDEMEGRICHFRNICFHGKETQFMFFVGPESVVGDADKLFSEDHHLSLSSVMDLNGLNMPISHLPSDASSDFDIMWISEKSFVFSRFKPDNLMHVFHDDVLPLHSTLNFLMKGTLNSKLGYFPVQLIFMDNFDQHKFDTLYQTMSKYILIYKSNLTTSESKKITCFSDLYAGLFRSTIWYQYGYKVPQGPVQNLQVKSDWIRNTAHFIARNMKCSNPYDIMDSEYLVLFSRKENRLILNENELMVELMKNSNMKIWSVSLEDYSLFQLILIVQKSKGLIGMHGSSLILSLFLPPNSILIELFPYAVNPSNYTPFKTLCGINHMGIVYRSWQNLDKEKSKGYPERDRMLGGLTHLNFELQKQIIDQSEVPLHLCCDDPSWLYHIYQDTTVDISEVSKLCDEALKEADLLKIKPPALNLIPSAVKNLECSVSDCVGDTTAINLAWKTPLYLEYLSFEKFHYYVIVQEMETKKNVAYIVNRENYTISEDIFCDRSYNVWVRLILDDTRQGSFQHVMCVT</sequence>
<organism evidence="10 11">
    <name type="scientific">Pinctada imbricata</name>
    <name type="common">Atlantic pearl-oyster</name>
    <name type="synonym">Pinctada martensii</name>
    <dbReference type="NCBI Taxonomy" id="66713"/>
    <lineage>
        <taxon>Eukaryota</taxon>
        <taxon>Metazoa</taxon>
        <taxon>Spiralia</taxon>
        <taxon>Lophotrochozoa</taxon>
        <taxon>Mollusca</taxon>
        <taxon>Bivalvia</taxon>
        <taxon>Autobranchia</taxon>
        <taxon>Pteriomorphia</taxon>
        <taxon>Pterioida</taxon>
        <taxon>Pterioidea</taxon>
        <taxon>Pteriidae</taxon>
        <taxon>Pinctada</taxon>
    </lineage>
</organism>
<dbReference type="InterPro" id="IPR049625">
    <property type="entry name" value="Glyco_transf_61_cat"/>
</dbReference>
<evidence type="ECO:0000256" key="8">
    <source>
        <dbReference type="SAM" id="SignalP"/>
    </source>
</evidence>
<evidence type="ECO:0000313" key="10">
    <source>
        <dbReference type="EMBL" id="KAK3086806.1"/>
    </source>
</evidence>
<proteinExistence type="predicted"/>
<evidence type="ECO:0000256" key="4">
    <source>
        <dbReference type="ARBA" id="ARBA00022692"/>
    </source>
</evidence>
<feature type="domain" description="Glycosyltransferase 61 catalytic" evidence="9">
    <location>
        <begin position="255"/>
        <end position="358"/>
    </location>
</feature>
<keyword evidence="4" id="KW-0812">Transmembrane</keyword>
<evidence type="ECO:0000313" key="11">
    <source>
        <dbReference type="Proteomes" id="UP001186944"/>
    </source>
</evidence>